<dbReference type="OMA" id="ACSTQWT"/>
<keyword evidence="2" id="KW-0732">Signal</keyword>
<feature type="signal peptide" evidence="2">
    <location>
        <begin position="1"/>
        <end position="18"/>
    </location>
</feature>
<dbReference type="eggNOG" id="ENOG502SNJZ">
    <property type="taxonomic scope" value="Eukaryota"/>
</dbReference>
<evidence type="ECO:0000313" key="3">
    <source>
        <dbReference type="EMBL" id="EKD19137.1"/>
    </source>
</evidence>
<accession>K1X2D7</accession>
<keyword evidence="1" id="KW-0812">Transmembrane</keyword>
<sequence length="448" mass="50716">MKSLSVIFCSLLTLEVFAAPYIVTSYVVLSVYTLEGYTQSDRTRAYTTYSGTTYAESLATYTYPANVPTTTYSALSTVTTSAEYAGVTVVEILLESAPDYARPYASYDSESLYLETQYVVPITYSPDATCSQNWTLTSMVPVYVPAIVTPTIASLSTSVSTYSFEHLNPTMYTEVLAILNPSDIASSDVASASATYAPESYYMSNCYMPTTKCYTSPTALCTQAWSYDFSSSRSSSSFYDRDDYNYWTPLILLCVLVPVGWFLIWFFVGLLESWVSFKGLMLGKHRKRGLPYAWCCIWWLFLCWVGPTYKAKSLEEQAVLLERWKEMKKREKFKLWMKHGFRWKYPDILGAKPELAKRAFRQGFRKSPCATSPAQPSSRRRLRARRITTYGIQHHNNSEAASLPSMSKLGFLILGGGGRDNPYPRSLDCTSVQKTRVVICIDRRNRDL</sequence>
<name>K1X2D7_MARBU</name>
<dbReference type="InParanoid" id="K1X2D7"/>
<dbReference type="KEGG" id="mbe:MBM_02374"/>
<reference evidence="3 4" key="1">
    <citation type="journal article" date="2012" name="BMC Genomics">
        <title>Sequencing the genome of Marssonina brunnea reveals fungus-poplar co-evolution.</title>
        <authorList>
            <person name="Zhu S."/>
            <person name="Cao Y.-Z."/>
            <person name="Jiang C."/>
            <person name="Tan B.-Y."/>
            <person name="Wang Z."/>
            <person name="Feng S."/>
            <person name="Zhang L."/>
            <person name="Su X.-H."/>
            <person name="Brejova B."/>
            <person name="Vinar T."/>
            <person name="Xu M."/>
            <person name="Wang M.-X."/>
            <person name="Zhang S.-G."/>
            <person name="Huang M.-R."/>
            <person name="Wu R."/>
            <person name="Zhou Y."/>
        </authorList>
    </citation>
    <scope>NUCLEOTIDE SEQUENCE [LARGE SCALE GENOMIC DNA]</scope>
    <source>
        <strain evidence="3 4">MB_m1</strain>
    </source>
</reference>
<feature type="chain" id="PRO_5003853272" evidence="2">
    <location>
        <begin position="19"/>
        <end position="448"/>
    </location>
</feature>
<proteinExistence type="predicted"/>
<dbReference type="STRING" id="1072389.K1X2D7"/>
<evidence type="ECO:0000256" key="2">
    <source>
        <dbReference type="SAM" id="SignalP"/>
    </source>
</evidence>
<dbReference type="OrthoDB" id="3795566at2759"/>
<feature type="transmembrane region" description="Helical" evidence="1">
    <location>
        <begin position="289"/>
        <end position="307"/>
    </location>
</feature>
<keyword evidence="4" id="KW-1185">Reference proteome</keyword>
<dbReference type="AlphaFoldDB" id="K1X2D7"/>
<evidence type="ECO:0000256" key="1">
    <source>
        <dbReference type="SAM" id="Phobius"/>
    </source>
</evidence>
<feature type="transmembrane region" description="Helical" evidence="1">
    <location>
        <begin position="246"/>
        <end position="268"/>
    </location>
</feature>
<dbReference type="EMBL" id="JH921431">
    <property type="protein sequence ID" value="EKD19137.1"/>
    <property type="molecule type" value="Genomic_DNA"/>
</dbReference>
<dbReference type="Proteomes" id="UP000006753">
    <property type="component" value="Unassembled WGS sequence"/>
</dbReference>
<dbReference type="HOGENOM" id="CLU_032745_0_0_1"/>
<gene>
    <name evidence="3" type="ORF">MBM_02374</name>
</gene>
<keyword evidence="1" id="KW-1133">Transmembrane helix</keyword>
<keyword evidence="1" id="KW-0472">Membrane</keyword>
<evidence type="ECO:0000313" key="4">
    <source>
        <dbReference type="Proteomes" id="UP000006753"/>
    </source>
</evidence>
<organism evidence="3 4">
    <name type="scientific">Marssonina brunnea f. sp. multigermtubi (strain MB_m1)</name>
    <name type="common">Marssonina leaf spot fungus</name>
    <dbReference type="NCBI Taxonomy" id="1072389"/>
    <lineage>
        <taxon>Eukaryota</taxon>
        <taxon>Fungi</taxon>
        <taxon>Dikarya</taxon>
        <taxon>Ascomycota</taxon>
        <taxon>Pezizomycotina</taxon>
        <taxon>Leotiomycetes</taxon>
        <taxon>Helotiales</taxon>
        <taxon>Drepanopezizaceae</taxon>
        <taxon>Drepanopeziza</taxon>
    </lineage>
</organism>
<protein>
    <submittedName>
        <fullName evidence="3">Uncharacterized protein</fullName>
    </submittedName>
</protein>